<dbReference type="Pfam" id="PF00011">
    <property type="entry name" value="HSP20"/>
    <property type="match status" value="1"/>
</dbReference>
<dbReference type="Gene3D" id="2.60.40.790">
    <property type="match status" value="1"/>
</dbReference>
<dbReference type="InterPro" id="IPR002068">
    <property type="entry name" value="A-crystallin/Hsp20_dom"/>
</dbReference>
<dbReference type="SUPFAM" id="SSF49764">
    <property type="entry name" value="HSP20-like chaperones"/>
    <property type="match status" value="1"/>
</dbReference>
<dbReference type="InterPro" id="IPR008978">
    <property type="entry name" value="HSP20-like_chaperone"/>
</dbReference>
<dbReference type="Proteomes" id="UP000239649">
    <property type="component" value="Unassembled WGS sequence"/>
</dbReference>
<gene>
    <name evidence="5" type="ORF">C2E20_6192</name>
</gene>
<dbReference type="PROSITE" id="PS01031">
    <property type="entry name" value="SHSP"/>
    <property type="match status" value="1"/>
</dbReference>
<sequence>MALSFPRTGGILDEFFSPFFTPGFPDVTREFSRALGPIEGGAGQLATRGMPVDVVEKENAFDVKADIPGVKKEDIKVTVDKDVLRINVEQSQEKKDEGEEEGRKWHRYERSSSFVGRALRMPEAANLDGIKARYENGVLVLDVPKREMKKEEQAKRITVG</sequence>
<dbReference type="CDD" id="cd06464">
    <property type="entry name" value="ACD_sHsps-like"/>
    <property type="match status" value="1"/>
</dbReference>
<feature type="domain" description="SHSP" evidence="4">
    <location>
        <begin position="43"/>
        <end position="160"/>
    </location>
</feature>
<organism evidence="5 6">
    <name type="scientific">Micractinium conductrix</name>
    <dbReference type="NCBI Taxonomy" id="554055"/>
    <lineage>
        <taxon>Eukaryota</taxon>
        <taxon>Viridiplantae</taxon>
        <taxon>Chlorophyta</taxon>
        <taxon>core chlorophytes</taxon>
        <taxon>Trebouxiophyceae</taxon>
        <taxon>Chlorellales</taxon>
        <taxon>Chlorellaceae</taxon>
        <taxon>Chlorella clade</taxon>
        <taxon>Micractinium</taxon>
    </lineage>
</organism>
<dbReference type="PANTHER" id="PTHR11527">
    <property type="entry name" value="HEAT-SHOCK PROTEIN 20 FAMILY MEMBER"/>
    <property type="match status" value="1"/>
</dbReference>
<evidence type="ECO:0000313" key="5">
    <source>
        <dbReference type="EMBL" id="PSC70304.1"/>
    </source>
</evidence>
<keyword evidence="6" id="KW-1185">Reference proteome</keyword>
<dbReference type="InterPro" id="IPR031107">
    <property type="entry name" value="Small_HSP"/>
</dbReference>
<evidence type="ECO:0000256" key="2">
    <source>
        <dbReference type="PROSITE-ProRule" id="PRU00285"/>
    </source>
</evidence>
<comment type="similarity">
    <text evidence="2 3">Belongs to the small heat shock protein (HSP20) family.</text>
</comment>
<protein>
    <submittedName>
        <fullName evidence="5">KDa class I heat shock -like</fullName>
    </submittedName>
</protein>
<evidence type="ECO:0000256" key="1">
    <source>
        <dbReference type="ARBA" id="ARBA00023016"/>
    </source>
</evidence>
<keyword evidence="1" id="KW-0346">Stress response</keyword>
<name>A0A2P6V880_9CHLO</name>
<evidence type="ECO:0000256" key="3">
    <source>
        <dbReference type="RuleBase" id="RU003616"/>
    </source>
</evidence>
<dbReference type="STRING" id="554055.A0A2P6V880"/>
<dbReference type="EMBL" id="LHPF02000020">
    <property type="protein sequence ID" value="PSC70304.1"/>
    <property type="molecule type" value="Genomic_DNA"/>
</dbReference>
<evidence type="ECO:0000259" key="4">
    <source>
        <dbReference type="PROSITE" id="PS01031"/>
    </source>
</evidence>
<comment type="caution">
    <text evidence="5">The sequence shown here is derived from an EMBL/GenBank/DDBJ whole genome shotgun (WGS) entry which is preliminary data.</text>
</comment>
<dbReference type="AlphaFoldDB" id="A0A2P6V880"/>
<evidence type="ECO:0000313" key="6">
    <source>
        <dbReference type="Proteomes" id="UP000239649"/>
    </source>
</evidence>
<dbReference type="OrthoDB" id="1245404at2759"/>
<proteinExistence type="inferred from homology"/>
<reference evidence="5 6" key="1">
    <citation type="journal article" date="2018" name="Plant J.">
        <title>Genome sequences of Chlorella sorokiniana UTEX 1602 and Micractinium conductrix SAG 241.80: implications to maltose excretion by a green alga.</title>
        <authorList>
            <person name="Arriola M.B."/>
            <person name="Velmurugan N."/>
            <person name="Zhang Y."/>
            <person name="Plunkett M.H."/>
            <person name="Hondzo H."/>
            <person name="Barney B.M."/>
        </authorList>
    </citation>
    <scope>NUCLEOTIDE SEQUENCE [LARGE SCALE GENOMIC DNA]</scope>
    <source>
        <strain evidence="5 6">SAG 241.80</strain>
    </source>
</reference>
<accession>A0A2P6V880</accession>